<reference evidence="11 12" key="1">
    <citation type="submission" date="2014-11" db="EMBL/GenBank/DDBJ databases">
        <authorList>
            <person name="Zhu J."/>
            <person name="Qi W."/>
            <person name="Song R."/>
        </authorList>
    </citation>
    <scope>NUCLEOTIDE SEQUENCE [LARGE SCALE GENOMIC DNA]</scope>
</reference>
<sequence length="285" mass="32031">MDPSPYSDESSDDEHGGDVLIYYCDICNKHYRSEGQLASHERSKKHLQALKALRKEEEDELMHKEEHGGGLHRGKTKYFKMLVGPHKRIDRLQKLIETQKSTLNEKDMVISEKDKAIQERDSVIQAKGATLESLEQASAFKNTVIAGLRRTIRTCESSIHSLESENDRLGRQNAALDGAQLRGDRLQHISAAELSCLVGNINAEMTRLTQLKAAAESQRVEAERAEQERERVCMACWSEPKAVKLPCGCTCYCASCHKRILAGGRGEMDGQPEPKPRCPLCRKPF</sequence>
<dbReference type="InterPro" id="IPR013087">
    <property type="entry name" value="Znf_C2H2_type"/>
</dbReference>
<dbReference type="InterPro" id="IPR036236">
    <property type="entry name" value="Znf_C2H2_sf"/>
</dbReference>
<dbReference type="Pfam" id="PF12171">
    <property type="entry name" value="zf-C2H2_jaz"/>
    <property type="match status" value="1"/>
</dbReference>
<feature type="coiled-coil region" evidence="7">
    <location>
        <begin position="40"/>
        <end position="67"/>
    </location>
</feature>
<keyword evidence="7" id="KW-0175">Coiled coil</keyword>
<evidence type="ECO:0000256" key="4">
    <source>
        <dbReference type="ARBA" id="ARBA00022833"/>
    </source>
</evidence>
<dbReference type="InterPro" id="IPR001841">
    <property type="entry name" value="Znf_RING"/>
</dbReference>
<keyword evidence="4" id="KW-0862">Zinc</keyword>
<keyword evidence="12" id="KW-1185">Reference proteome</keyword>
<dbReference type="GO" id="GO:0008270">
    <property type="term" value="F:zinc ion binding"/>
    <property type="evidence" value="ECO:0007669"/>
    <property type="project" value="UniProtKB-KW"/>
</dbReference>
<dbReference type="GO" id="GO:0005634">
    <property type="term" value="C:nucleus"/>
    <property type="evidence" value="ECO:0007669"/>
    <property type="project" value="UniProtKB-SubCell"/>
</dbReference>
<comment type="subcellular location">
    <subcellularLocation>
        <location evidence="1">Nucleus</location>
    </subcellularLocation>
</comment>
<evidence type="ECO:0000256" key="6">
    <source>
        <dbReference type="PROSITE-ProRule" id="PRU00042"/>
    </source>
</evidence>
<dbReference type="Proteomes" id="UP000041254">
    <property type="component" value="Unassembled WGS sequence"/>
</dbReference>
<dbReference type="Gene3D" id="3.30.160.60">
    <property type="entry name" value="Classic Zinc Finger"/>
    <property type="match status" value="1"/>
</dbReference>
<evidence type="ECO:0000256" key="5">
    <source>
        <dbReference type="ARBA" id="ARBA00023242"/>
    </source>
</evidence>
<proteinExistence type="predicted"/>
<evidence type="ECO:0000256" key="1">
    <source>
        <dbReference type="ARBA" id="ARBA00004123"/>
    </source>
</evidence>
<accession>A0A0G4FZ48</accession>
<name>A0A0G4FZ48_VITBC</name>
<keyword evidence="5" id="KW-0539">Nucleus</keyword>
<feature type="domain" description="RING-type" evidence="8">
    <location>
        <begin position="233"/>
        <end position="282"/>
    </location>
</feature>
<dbReference type="AlphaFoldDB" id="A0A0G4FZ48"/>
<evidence type="ECO:0000313" key="12">
    <source>
        <dbReference type="Proteomes" id="UP000041254"/>
    </source>
</evidence>
<evidence type="ECO:0000256" key="3">
    <source>
        <dbReference type="ARBA" id="ARBA00022771"/>
    </source>
</evidence>
<evidence type="ECO:0000313" key="11">
    <source>
        <dbReference type="EMBL" id="CEM20895.1"/>
    </source>
</evidence>
<dbReference type="SUPFAM" id="SSF57667">
    <property type="entry name" value="beta-beta-alpha zinc fingers"/>
    <property type="match status" value="1"/>
</dbReference>
<dbReference type="PROSITE" id="PS50157">
    <property type="entry name" value="ZINC_FINGER_C2H2_2"/>
    <property type="match status" value="1"/>
</dbReference>
<feature type="domain" description="C2H2-type" evidence="9">
    <location>
        <begin position="22"/>
        <end position="46"/>
    </location>
</feature>
<evidence type="ECO:0000256" key="7">
    <source>
        <dbReference type="SAM" id="Coils"/>
    </source>
</evidence>
<organism evidence="11 12">
    <name type="scientific">Vitrella brassicaformis (strain CCMP3155)</name>
    <dbReference type="NCBI Taxonomy" id="1169540"/>
    <lineage>
        <taxon>Eukaryota</taxon>
        <taxon>Sar</taxon>
        <taxon>Alveolata</taxon>
        <taxon>Colpodellida</taxon>
        <taxon>Vitrellaceae</taxon>
        <taxon>Vitrella</taxon>
    </lineage>
</organism>
<dbReference type="InParanoid" id="A0A0G4FZ48"/>
<dbReference type="PROSITE" id="PS50171">
    <property type="entry name" value="ZF_MATRIN"/>
    <property type="match status" value="1"/>
</dbReference>
<dbReference type="EMBL" id="CDMY01000531">
    <property type="protein sequence ID" value="CEM20895.1"/>
    <property type="molecule type" value="Genomic_DNA"/>
</dbReference>
<dbReference type="PROSITE" id="PS50089">
    <property type="entry name" value="ZF_RING_2"/>
    <property type="match status" value="1"/>
</dbReference>
<evidence type="ECO:0000256" key="2">
    <source>
        <dbReference type="ARBA" id="ARBA00022723"/>
    </source>
</evidence>
<dbReference type="PhylomeDB" id="A0A0G4FZ48"/>
<dbReference type="PROSITE" id="PS00028">
    <property type="entry name" value="ZINC_FINGER_C2H2_1"/>
    <property type="match status" value="1"/>
</dbReference>
<dbReference type="VEuPathDB" id="CryptoDB:Vbra_16547"/>
<evidence type="ECO:0000259" key="9">
    <source>
        <dbReference type="PROSITE" id="PS50157"/>
    </source>
</evidence>
<evidence type="ECO:0008006" key="13">
    <source>
        <dbReference type="Google" id="ProtNLM"/>
    </source>
</evidence>
<dbReference type="InterPro" id="IPR022755">
    <property type="entry name" value="Znf_C2H2_jaz"/>
</dbReference>
<protein>
    <recommendedName>
        <fullName evidence="13">C2H2-type domain-containing protein</fullName>
    </recommendedName>
</protein>
<feature type="domain" description="Matrin-type" evidence="10">
    <location>
        <begin position="22"/>
        <end position="52"/>
    </location>
</feature>
<dbReference type="InterPro" id="IPR000690">
    <property type="entry name" value="Matrin/U1-C_Znf_C2H2"/>
</dbReference>
<gene>
    <name evidence="11" type="ORF">Vbra_16547</name>
</gene>
<keyword evidence="3 6" id="KW-0863">Zinc-finger</keyword>
<dbReference type="InterPro" id="IPR013083">
    <property type="entry name" value="Znf_RING/FYVE/PHD"/>
</dbReference>
<dbReference type="GO" id="GO:0003676">
    <property type="term" value="F:nucleic acid binding"/>
    <property type="evidence" value="ECO:0007669"/>
    <property type="project" value="InterPro"/>
</dbReference>
<keyword evidence="2" id="KW-0479">Metal-binding</keyword>
<evidence type="ECO:0000259" key="8">
    <source>
        <dbReference type="PROSITE" id="PS50089"/>
    </source>
</evidence>
<evidence type="ECO:0000259" key="10">
    <source>
        <dbReference type="PROSITE" id="PS50171"/>
    </source>
</evidence>
<dbReference type="Gene3D" id="3.30.40.10">
    <property type="entry name" value="Zinc/RING finger domain, C3HC4 (zinc finger)"/>
    <property type="match status" value="1"/>
</dbReference>